<dbReference type="AlphaFoldDB" id="A0A4P9YSR0"/>
<feature type="region of interest" description="Disordered" evidence="2">
    <location>
        <begin position="137"/>
        <end position="202"/>
    </location>
</feature>
<keyword evidence="5" id="KW-1185">Reference proteome</keyword>
<evidence type="ECO:0000313" key="5">
    <source>
        <dbReference type="Proteomes" id="UP000278143"/>
    </source>
</evidence>
<evidence type="ECO:0000256" key="2">
    <source>
        <dbReference type="SAM" id="MobiDB-lite"/>
    </source>
</evidence>
<feature type="compositionally biased region" description="Basic and acidic residues" evidence="2">
    <location>
        <begin position="159"/>
        <end position="170"/>
    </location>
</feature>
<dbReference type="Proteomes" id="UP000278143">
    <property type="component" value="Unassembled WGS sequence"/>
</dbReference>
<proteinExistence type="inferred from homology"/>
<feature type="compositionally biased region" description="Polar residues" evidence="2">
    <location>
        <begin position="171"/>
        <end position="193"/>
    </location>
</feature>
<reference evidence="5" key="1">
    <citation type="journal article" date="2018" name="Nat. Microbiol.">
        <title>Leveraging single-cell genomics to expand the fungal tree of life.</title>
        <authorList>
            <person name="Ahrendt S.R."/>
            <person name="Quandt C.A."/>
            <person name="Ciobanu D."/>
            <person name="Clum A."/>
            <person name="Salamov A."/>
            <person name="Andreopoulos B."/>
            <person name="Cheng J.F."/>
            <person name="Woyke T."/>
            <person name="Pelin A."/>
            <person name="Henrissat B."/>
            <person name="Reynolds N.K."/>
            <person name="Benny G.L."/>
            <person name="Smith M.E."/>
            <person name="James T.Y."/>
            <person name="Grigoriev I.V."/>
        </authorList>
    </citation>
    <scope>NUCLEOTIDE SEQUENCE [LARGE SCALE GENOMIC DNA]</scope>
    <source>
        <strain evidence="5">Benny S71-1</strain>
    </source>
</reference>
<dbReference type="InterPro" id="IPR039730">
    <property type="entry name" value="Jlp2/Ccd25"/>
</dbReference>
<dbReference type="Pfam" id="PF05670">
    <property type="entry name" value="NFACT-R_1"/>
    <property type="match status" value="1"/>
</dbReference>
<sequence length="202" mass="23700">MVLYFTSTATNPPTLVYMGRDKYENEDLIKYGWEEDFHVDKLSSAHVYVRLPEGFQWDQLPEELLTDCAQLVKANSIEGNKLNNVRIVYTPWSNLKKTGDMAVGQVSFHNPKLVRRVMVEKRANEIVNRLNKTKEEKYPDLADERRQRDKQKRQAQRALELEQEGRKAKEQQSYSSLFDYDSMSTNTSRQYTSVEEAEDDFM</sequence>
<evidence type="ECO:0000313" key="4">
    <source>
        <dbReference type="EMBL" id="RKP22794.1"/>
    </source>
</evidence>
<organism evidence="4 5">
    <name type="scientific">Syncephalis pseudoplumigaleata</name>
    <dbReference type="NCBI Taxonomy" id="1712513"/>
    <lineage>
        <taxon>Eukaryota</taxon>
        <taxon>Fungi</taxon>
        <taxon>Fungi incertae sedis</taxon>
        <taxon>Zoopagomycota</taxon>
        <taxon>Zoopagomycotina</taxon>
        <taxon>Zoopagomycetes</taxon>
        <taxon>Zoopagales</taxon>
        <taxon>Piptocephalidaceae</taxon>
        <taxon>Syncephalis</taxon>
    </lineage>
</organism>
<gene>
    <name evidence="4" type="ORF">SYNPS1DRAFT_19577</name>
</gene>
<evidence type="ECO:0000256" key="1">
    <source>
        <dbReference type="ARBA" id="ARBA00008998"/>
    </source>
</evidence>
<dbReference type="PROSITE" id="PS50006">
    <property type="entry name" value="FHA_DOMAIN"/>
    <property type="match status" value="1"/>
</dbReference>
<evidence type="ECO:0000259" key="3">
    <source>
        <dbReference type="PROSITE" id="PS50006"/>
    </source>
</evidence>
<dbReference type="EMBL" id="KZ991663">
    <property type="protein sequence ID" value="RKP22794.1"/>
    <property type="molecule type" value="Genomic_DNA"/>
</dbReference>
<dbReference type="InterPro" id="IPR000253">
    <property type="entry name" value="FHA_dom"/>
</dbReference>
<comment type="similarity">
    <text evidence="1">Belongs to the CCDC25 family.</text>
</comment>
<name>A0A4P9YSR0_9FUNG</name>
<dbReference type="InterPro" id="IPR008532">
    <property type="entry name" value="NFACT_RNA-bd"/>
</dbReference>
<feature type="domain" description="FHA" evidence="3">
    <location>
        <begin position="16"/>
        <end position="87"/>
    </location>
</feature>
<accession>A0A4P9YSR0</accession>
<dbReference type="PANTHER" id="PTHR13049">
    <property type="entry name" value="DUF814-RELATED"/>
    <property type="match status" value="1"/>
</dbReference>
<feature type="compositionally biased region" description="Basic and acidic residues" evidence="2">
    <location>
        <begin position="137"/>
        <end position="147"/>
    </location>
</feature>
<dbReference type="PANTHER" id="PTHR13049:SF2">
    <property type="entry name" value="COILED-COIL DOMAIN-CONTAINING PROTEIN 25"/>
    <property type="match status" value="1"/>
</dbReference>
<dbReference type="OrthoDB" id="200398at2759"/>
<protein>
    <recommendedName>
        <fullName evidence="3">FHA domain-containing protein</fullName>
    </recommendedName>
</protein>